<evidence type="ECO:0000313" key="1">
    <source>
        <dbReference type="EMBL" id="MBE6059269.1"/>
    </source>
</evidence>
<evidence type="ECO:0000313" key="2">
    <source>
        <dbReference type="Proteomes" id="UP000768462"/>
    </source>
</evidence>
<sequence>MKYNNLYNFKNPVKNFLNIDNLEFPDKVSEFKLWDLCWVKPFNFRVRKQGDKYRTIKMPNILNFMRAYEYYRDMSNFNDVQCMDPVHKRLSANVETGDFKSGEYDKQLEEDFEKLCIYDNLIKMDIKEYYGRIYTHKLDFENHDERFLTCMNLGATNGLIMGNYLSLYFAEQNLKSISKDIERELMNSDIECEFSYFSDDFYFFCNKNDNEKIIKIFDHVLEKYELERNDGKKEVWSYETFNSYNMVERYWKKIMAHCNEKLIKEEKIKEKYHSEDFAYKLYFINQIIYRISNLNDEKQKKVLINNFFKTRYFRELDLDEYQVKNYDYHQLCFIFKYSPEAMLYSIDKFSEMDKFEKQKVKEFFKVRYKEALKEPFNEEQLYFYYAIKLMGFDDIIKNEKALVLKSNSQILISYYLKDKEFDENEIEELKQNTDEAYWFQNYHTILYTPELLSDLDTSINKYLMPKNAFNKTEDDYSTRNLKSKQRTYYMNFYKKNLELGNSIIRDIEDVTEEIQEYLELKIKEYEEVFEEDID</sequence>
<comment type="caution">
    <text evidence="1">The sequence shown here is derived from an EMBL/GenBank/DDBJ whole genome shotgun (WGS) entry which is preliminary data.</text>
</comment>
<accession>A0A927W6I1</accession>
<dbReference type="Proteomes" id="UP000768462">
    <property type="component" value="Unassembled WGS sequence"/>
</dbReference>
<proteinExistence type="predicted"/>
<reference evidence="1" key="1">
    <citation type="submission" date="2019-04" db="EMBL/GenBank/DDBJ databases">
        <title>Evolution of Biomass-Degrading Anaerobic Consortia Revealed by Metagenomics.</title>
        <authorList>
            <person name="Peng X."/>
        </authorList>
    </citation>
    <scope>NUCLEOTIDE SEQUENCE</scope>
    <source>
        <strain evidence="1">SIG254</strain>
    </source>
</reference>
<dbReference type="AlphaFoldDB" id="A0A927W6I1"/>
<evidence type="ECO:0008006" key="3">
    <source>
        <dbReference type="Google" id="ProtNLM"/>
    </source>
</evidence>
<gene>
    <name evidence="1" type="ORF">E7215_03720</name>
</gene>
<dbReference type="EMBL" id="SVCM01000042">
    <property type="protein sequence ID" value="MBE6059269.1"/>
    <property type="molecule type" value="Genomic_DNA"/>
</dbReference>
<organism evidence="1 2">
    <name type="scientific">Clostridium sulfidigenes</name>
    <dbReference type="NCBI Taxonomy" id="318464"/>
    <lineage>
        <taxon>Bacteria</taxon>
        <taxon>Bacillati</taxon>
        <taxon>Bacillota</taxon>
        <taxon>Clostridia</taxon>
        <taxon>Eubacteriales</taxon>
        <taxon>Clostridiaceae</taxon>
        <taxon>Clostridium</taxon>
    </lineage>
</organism>
<name>A0A927W6I1_9CLOT</name>
<protein>
    <recommendedName>
        <fullName evidence="3">Reverse transcriptase domain-containing protein</fullName>
    </recommendedName>
</protein>